<dbReference type="Proteomes" id="UP000678499">
    <property type="component" value="Unassembled WGS sequence"/>
</dbReference>
<organism evidence="2">
    <name type="scientific">Notodromas monacha</name>
    <dbReference type="NCBI Taxonomy" id="399045"/>
    <lineage>
        <taxon>Eukaryota</taxon>
        <taxon>Metazoa</taxon>
        <taxon>Ecdysozoa</taxon>
        <taxon>Arthropoda</taxon>
        <taxon>Crustacea</taxon>
        <taxon>Oligostraca</taxon>
        <taxon>Ostracoda</taxon>
        <taxon>Podocopa</taxon>
        <taxon>Podocopida</taxon>
        <taxon>Cypridocopina</taxon>
        <taxon>Cypridoidea</taxon>
        <taxon>Cyprididae</taxon>
        <taxon>Notodromas</taxon>
    </lineage>
</organism>
<evidence type="ECO:0000313" key="3">
    <source>
        <dbReference type="Proteomes" id="UP000678499"/>
    </source>
</evidence>
<feature type="compositionally biased region" description="Basic and acidic residues" evidence="1">
    <location>
        <begin position="138"/>
        <end position="149"/>
    </location>
</feature>
<dbReference type="AlphaFoldDB" id="A0A7R9GE78"/>
<keyword evidence="3" id="KW-1185">Reference proteome</keyword>
<sequence>MQEAASIRADSVERTATPNFPAECPGTPYLNHNGHHHVVTNASPHSPSSSSGRSAATTGPLSSNDSGFSAGAQPSAEKLPPKSPPSSRLSFNRRDSRWADRSSTYISQHKSSVMESPTRPHPPVYFLSPASCLAKSADRLVREHSDDSAPHQSGTRRQALEMEFAVITAGFS</sequence>
<proteinExistence type="predicted"/>
<reference evidence="2" key="1">
    <citation type="submission" date="2020-11" db="EMBL/GenBank/DDBJ databases">
        <authorList>
            <person name="Tran Van P."/>
        </authorList>
    </citation>
    <scope>NUCLEOTIDE SEQUENCE</scope>
</reference>
<gene>
    <name evidence="2" type="ORF">NMOB1V02_LOCUS6858</name>
</gene>
<protein>
    <submittedName>
        <fullName evidence="2">Uncharacterized protein</fullName>
    </submittedName>
</protein>
<evidence type="ECO:0000256" key="1">
    <source>
        <dbReference type="SAM" id="MobiDB-lite"/>
    </source>
</evidence>
<dbReference type="EMBL" id="CAJPEX010001529">
    <property type="protein sequence ID" value="CAG0919329.1"/>
    <property type="molecule type" value="Genomic_DNA"/>
</dbReference>
<evidence type="ECO:0000313" key="2">
    <source>
        <dbReference type="EMBL" id="CAD7279177.1"/>
    </source>
</evidence>
<feature type="compositionally biased region" description="Low complexity" evidence="1">
    <location>
        <begin position="42"/>
        <end position="60"/>
    </location>
</feature>
<accession>A0A7R9GE78</accession>
<feature type="region of interest" description="Disordered" evidence="1">
    <location>
        <begin position="138"/>
        <end position="157"/>
    </location>
</feature>
<name>A0A7R9GE78_9CRUS</name>
<feature type="region of interest" description="Disordered" evidence="1">
    <location>
        <begin position="1"/>
        <end position="120"/>
    </location>
</feature>
<feature type="compositionally biased region" description="Polar residues" evidence="1">
    <location>
        <begin position="101"/>
        <end position="115"/>
    </location>
</feature>
<dbReference type="EMBL" id="OA883566">
    <property type="protein sequence ID" value="CAD7279177.1"/>
    <property type="molecule type" value="Genomic_DNA"/>
</dbReference>